<feature type="signal peptide" evidence="1">
    <location>
        <begin position="1"/>
        <end position="19"/>
    </location>
</feature>
<reference evidence="2 3" key="1">
    <citation type="submission" date="2020-08" db="EMBL/GenBank/DDBJ databases">
        <title>Genomic Encyclopedia of Type Strains, Phase IV (KMG-V): Genome sequencing to study the core and pangenomes of soil and plant-associated prokaryotes.</title>
        <authorList>
            <person name="Whitman W."/>
        </authorList>
    </citation>
    <scope>NUCLEOTIDE SEQUENCE [LARGE SCALE GENOMIC DNA]</scope>
    <source>
        <strain evidence="2 3">S3M1</strain>
    </source>
</reference>
<dbReference type="Proteomes" id="UP000537204">
    <property type="component" value="Unassembled WGS sequence"/>
</dbReference>
<evidence type="ECO:0008006" key="4">
    <source>
        <dbReference type="Google" id="ProtNLM"/>
    </source>
</evidence>
<evidence type="ECO:0000256" key="1">
    <source>
        <dbReference type="SAM" id="SignalP"/>
    </source>
</evidence>
<name>A0A7W9DY67_9SPHI</name>
<dbReference type="PROSITE" id="PS51257">
    <property type="entry name" value="PROKAR_LIPOPROTEIN"/>
    <property type="match status" value="1"/>
</dbReference>
<accession>A0A7W9DY67</accession>
<evidence type="ECO:0000313" key="3">
    <source>
        <dbReference type="Proteomes" id="UP000537204"/>
    </source>
</evidence>
<dbReference type="EMBL" id="JACHCE010000002">
    <property type="protein sequence ID" value="MBB5635601.1"/>
    <property type="molecule type" value="Genomic_DNA"/>
</dbReference>
<sequence>MKRILISTILITLTFSCFAQSNFYKLSVGVGAGITQSFADVRKHDFGLAGYGTLDYLFTPYMSLGLEFQKGEINGGNVKTDPYNRQFINSYQAIAINGRISLGQIIDFNYNSFSNHFRGLYLGTGIGVIQNKMKGINRYSFTDPDVYYPGENASKDIFFPLNLGINFFFPDRDGFYRYALNINCQSNVTLGEGLDGYDDSSVRHRSGNPDIYAFYSVGVKYNFGKMGLYKKTFRRF</sequence>
<dbReference type="RefSeq" id="WP_221300693.1">
    <property type="nucleotide sequence ID" value="NZ_JACHCE010000002.1"/>
</dbReference>
<keyword evidence="1" id="KW-0732">Signal</keyword>
<gene>
    <name evidence="2" type="ORF">HDE68_001489</name>
</gene>
<feature type="chain" id="PRO_5031022478" description="Outer membrane protein beta-barrel domain-containing protein" evidence="1">
    <location>
        <begin position="20"/>
        <end position="236"/>
    </location>
</feature>
<proteinExistence type="predicted"/>
<organism evidence="2 3">
    <name type="scientific">Pedobacter cryoconitis</name>
    <dbReference type="NCBI Taxonomy" id="188932"/>
    <lineage>
        <taxon>Bacteria</taxon>
        <taxon>Pseudomonadati</taxon>
        <taxon>Bacteroidota</taxon>
        <taxon>Sphingobacteriia</taxon>
        <taxon>Sphingobacteriales</taxon>
        <taxon>Sphingobacteriaceae</taxon>
        <taxon>Pedobacter</taxon>
    </lineage>
</organism>
<comment type="caution">
    <text evidence="2">The sequence shown here is derived from an EMBL/GenBank/DDBJ whole genome shotgun (WGS) entry which is preliminary data.</text>
</comment>
<evidence type="ECO:0000313" key="2">
    <source>
        <dbReference type="EMBL" id="MBB5635601.1"/>
    </source>
</evidence>
<protein>
    <recommendedName>
        <fullName evidence="4">Outer membrane protein beta-barrel domain-containing protein</fullName>
    </recommendedName>
</protein>
<dbReference type="AlphaFoldDB" id="A0A7W9DY67"/>